<gene>
    <name evidence="1" type="ordered locus">VV1424</name>
</gene>
<organism evidence="1 2">
    <name type="scientific">Vibrio vulnificus (strain YJ016)</name>
    <dbReference type="NCBI Taxonomy" id="196600"/>
    <lineage>
        <taxon>Bacteria</taxon>
        <taxon>Pseudomonadati</taxon>
        <taxon>Pseudomonadota</taxon>
        <taxon>Gammaproteobacteria</taxon>
        <taxon>Vibrionales</taxon>
        <taxon>Vibrionaceae</taxon>
        <taxon>Vibrio</taxon>
    </lineage>
</organism>
<protein>
    <submittedName>
        <fullName evidence="1">Uncharacterized protein</fullName>
    </submittedName>
</protein>
<name>Q7MLK2_VIBVY</name>
<evidence type="ECO:0000313" key="2">
    <source>
        <dbReference type="Proteomes" id="UP000002675"/>
    </source>
</evidence>
<accession>Q7MLK2</accession>
<dbReference type="HOGENOM" id="CLU_3142169_0_0_6"/>
<dbReference type="AlphaFoldDB" id="Q7MLK2"/>
<dbReference type="KEGG" id="vvy:VV1424"/>
<reference evidence="1 2" key="1">
    <citation type="journal article" date="2003" name="Genome Res.">
        <title>Comparative genome analysis of Vibrio vulnificus, a marine pathogen.</title>
        <authorList>
            <person name="Chen C.Y."/>
            <person name="Wu K.M."/>
            <person name="Chang Y.C."/>
            <person name="Chang C.H."/>
            <person name="Tsai H.C."/>
            <person name="Liao T.L."/>
            <person name="Liu Y.M."/>
            <person name="Chen H.J."/>
            <person name="Shen A.B."/>
            <person name="Li J.C."/>
            <person name="Su T.L."/>
            <person name="Shao C.P."/>
            <person name="Lee C.T."/>
            <person name="Hor L.I."/>
            <person name="Tsai S.F."/>
        </authorList>
    </citation>
    <scope>NUCLEOTIDE SEQUENCE [LARGE SCALE GENOMIC DNA]</scope>
    <source>
        <strain evidence="1 2">YJ016</strain>
    </source>
</reference>
<dbReference type="Proteomes" id="UP000002675">
    <property type="component" value="Chromosome I"/>
</dbReference>
<proteinExistence type="predicted"/>
<dbReference type="EMBL" id="BA000037">
    <property type="protein sequence ID" value="BAC94189.1"/>
    <property type="molecule type" value="Genomic_DNA"/>
</dbReference>
<evidence type="ECO:0000313" key="1">
    <source>
        <dbReference type="EMBL" id="BAC94189.1"/>
    </source>
</evidence>
<sequence length="49" mass="5144">MADAAKGISLMKRVESESIAVIAFAPNIAVNVALRMTLQRASATNAMPL</sequence>